<keyword evidence="3" id="KW-1185">Reference proteome</keyword>
<evidence type="ECO:0000256" key="1">
    <source>
        <dbReference type="SAM" id="SignalP"/>
    </source>
</evidence>
<evidence type="ECO:0000313" key="3">
    <source>
        <dbReference type="Proteomes" id="UP000198901"/>
    </source>
</evidence>
<dbReference type="RefSeq" id="WP_093197663.1">
    <property type="nucleotide sequence ID" value="NZ_FNGS01000001.1"/>
</dbReference>
<dbReference type="Proteomes" id="UP000198901">
    <property type="component" value="Unassembled WGS sequence"/>
</dbReference>
<organism evidence="2 3">
    <name type="scientific">Siphonobacter aquaeclarae</name>
    <dbReference type="NCBI Taxonomy" id="563176"/>
    <lineage>
        <taxon>Bacteria</taxon>
        <taxon>Pseudomonadati</taxon>
        <taxon>Bacteroidota</taxon>
        <taxon>Cytophagia</taxon>
        <taxon>Cytophagales</taxon>
        <taxon>Cytophagaceae</taxon>
        <taxon>Siphonobacter</taxon>
    </lineage>
</organism>
<dbReference type="STRING" id="563176.SAMN04488090_0673"/>
<gene>
    <name evidence="2" type="ORF">SAMN04488090_0673</name>
</gene>
<dbReference type="OrthoDB" id="963863at2"/>
<proteinExistence type="predicted"/>
<dbReference type="AlphaFoldDB" id="A0A1G9IZC9"/>
<feature type="signal peptide" evidence="1">
    <location>
        <begin position="1"/>
        <end position="17"/>
    </location>
</feature>
<evidence type="ECO:0000313" key="2">
    <source>
        <dbReference type="EMBL" id="SDL30214.1"/>
    </source>
</evidence>
<keyword evidence="1" id="KW-0732">Signal</keyword>
<protein>
    <submittedName>
        <fullName evidence="2">Uncharacterized protein</fullName>
    </submittedName>
</protein>
<accession>A0A1G9IZC9</accession>
<sequence>MKGILLPFLLLSGVASAHTCQPVYWVVESVRQPDPVSIVRFYSASDRVIYEEIIPGTLLDVSSPRVQRHLSRTAKRLSRYPQGTGNLLACLR</sequence>
<dbReference type="EMBL" id="FNGS01000001">
    <property type="protein sequence ID" value="SDL30214.1"/>
    <property type="molecule type" value="Genomic_DNA"/>
</dbReference>
<reference evidence="2 3" key="1">
    <citation type="submission" date="2016-10" db="EMBL/GenBank/DDBJ databases">
        <authorList>
            <person name="de Groot N.N."/>
        </authorList>
    </citation>
    <scope>NUCLEOTIDE SEQUENCE [LARGE SCALE GENOMIC DNA]</scope>
    <source>
        <strain evidence="2 3">DSM 21668</strain>
    </source>
</reference>
<name>A0A1G9IZC9_9BACT</name>
<feature type="chain" id="PRO_5011626905" evidence="1">
    <location>
        <begin position="18"/>
        <end position="92"/>
    </location>
</feature>